<evidence type="ECO:0000313" key="4">
    <source>
        <dbReference type="WBParaSite" id="L893_g4886.t1"/>
    </source>
</evidence>
<name>A0A1I8ADR7_9BILA</name>
<dbReference type="AlphaFoldDB" id="A0A1I8ADR7"/>
<proteinExistence type="inferred from homology"/>
<dbReference type="Proteomes" id="UP000095287">
    <property type="component" value="Unplaced"/>
</dbReference>
<keyword evidence="2" id="KW-0734">Signal transduction inhibitor</keyword>
<dbReference type="PANTHER" id="PTHR21029">
    <property type="entry name" value="R-SEVEN BINDING PROTEIN (R7BP) HOMOLOG"/>
    <property type="match status" value="1"/>
</dbReference>
<keyword evidence="3" id="KW-1185">Reference proteome</keyword>
<organism evidence="3 4">
    <name type="scientific">Steinernema glaseri</name>
    <dbReference type="NCBI Taxonomy" id="37863"/>
    <lineage>
        <taxon>Eukaryota</taxon>
        <taxon>Metazoa</taxon>
        <taxon>Ecdysozoa</taxon>
        <taxon>Nematoda</taxon>
        <taxon>Chromadorea</taxon>
        <taxon>Rhabditida</taxon>
        <taxon>Tylenchina</taxon>
        <taxon>Panagrolaimomorpha</taxon>
        <taxon>Strongyloidoidea</taxon>
        <taxon>Steinernematidae</taxon>
        <taxon>Steinernema</taxon>
    </lineage>
</organism>
<dbReference type="GO" id="GO:0009968">
    <property type="term" value="P:negative regulation of signal transduction"/>
    <property type="evidence" value="ECO:0007669"/>
    <property type="project" value="UniProtKB-KW"/>
</dbReference>
<dbReference type="InterPro" id="IPR026512">
    <property type="entry name" value="RGS7BP/RGS9BP"/>
</dbReference>
<sequence>MAAKLRQHSLSSVRKLQELVNDCNAQLALFRNVVQCIGTNADNSQLRKDLDASARACIRSCEACTACVLPQVRHEGVEFTRNASQYIGCVSAIVIEMKRCEALEATFPASDGIEPAISPENVKTMEEMLENLENLITVHFSTSESSPAEKVVPHRRSTTTCHLQCVCSKLKTSYA</sequence>
<evidence type="ECO:0000256" key="2">
    <source>
        <dbReference type="ARBA" id="ARBA00022700"/>
    </source>
</evidence>
<dbReference type="WBParaSite" id="L893_g4886.t1">
    <property type="protein sequence ID" value="L893_g4886.t1"/>
    <property type="gene ID" value="L893_g4886"/>
</dbReference>
<evidence type="ECO:0000256" key="1">
    <source>
        <dbReference type="ARBA" id="ARBA00007457"/>
    </source>
</evidence>
<reference evidence="4" key="1">
    <citation type="submission" date="2016-11" db="UniProtKB">
        <authorList>
            <consortium name="WormBaseParasite"/>
        </authorList>
    </citation>
    <scope>IDENTIFICATION</scope>
</reference>
<accession>A0A1I8ADR7</accession>
<evidence type="ECO:0000313" key="3">
    <source>
        <dbReference type="Proteomes" id="UP000095287"/>
    </source>
</evidence>
<protein>
    <submittedName>
        <fullName evidence="4">Uncharacterized protein</fullName>
    </submittedName>
</protein>
<comment type="similarity">
    <text evidence="1">Belongs to the RGS7BP/RGS9BP family.</text>
</comment>